<keyword evidence="2" id="KW-1185">Reference proteome</keyword>
<comment type="caution">
    <text evidence="1">The sequence shown here is derived from an EMBL/GenBank/DDBJ whole genome shotgun (WGS) entry which is preliminary data.</text>
</comment>
<name>A0ACB8SL38_9AGAM</name>
<evidence type="ECO:0000313" key="2">
    <source>
        <dbReference type="Proteomes" id="UP000814140"/>
    </source>
</evidence>
<gene>
    <name evidence="1" type="ORF">BV25DRAFT_1831447</name>
</gene>
<dbReference type="EMBL" id="MU277251">
    <property type="protein sequence ID" value="KAI0057178.1"/>
    <property type="molecule type" value="Genomic_DNA"/>
</dbReference>
<sequence>MVAIPRQSTMPCNPPGSSPVNSFTFTPNLFSGGLMEFCLGMLIYAMDGFVIGAVFFGLGYLCFFILTVLHDIHRNLEKWVKKHGPSIREWYAGRSTQARGWFTARYSLVRGYTDRSGSEVGRFKRLEEYPAEALFDSDSELTSVWQNKESSDATA</sequence>
<organism evidence="1 2">
    <name type="scientific">Artomyces pyxidatus</name>
    <dbReference type="NCBI Taxonomy" id="48021"/>
    <lineage>
        <taxon>Eukaryota</taxon>
        <taxon>Fungi</taxon>
        <taxon>Dikarya</taxon>
        <taxon>Basidiomycota</taxon>
        <taxon>Agaricomycotina</taxon>
        <taxon>Agaricomycetes</taxon>
        <taxon>Russulales</taxon>
        <taxon>Auriscalpiaceae</taxon>
        <taxon>Artomyces</taxon>
    </lineage>
</organism>
<reference evidence="1" key="2">
    <citation type="journal article" date="2022" name="New Phytol.">
        <title>Evolutionary transition to the ectomycorrhizal habit in the genomes of a hyperdiverse lineage of mushroom-forming fungi.</title>
        <authorList>
            <person name="Looney B."/>
            <person name="Miyauchi S."/>
            <person name="Morin E."/>
            <person name="Drula E."/>
            <person name="Courty P.E."/>
            <person name="Kohler A."/>
            <person name="Kuo A."/>
            <person name="LaButti K."/>
            <person name="Pangilinan J."/>
            <person name="Lipzen A."/>
            <person name="Riley R."/>
            <person name="Andreopoulos W."/>
            <person name="He G."/>
            <person name="Johnson J."/>
            <person name="Nolan M."/>
            <person name="Tritt A."/>
            <person name="Barry K.W."/>
            <person name="Grigoriev I.V."/>
            <person name="Nagy L.G."/>
            <person name="Hibbett D."/>
            <person name="Henrissat B."/>
            <person name="Matheny P.B."/>
            <person name="Labbe J."/>
            <person name="Martin F.M."/>
        </authorList>
    </citation>
    <scope>NUCLEOTIDE SEQUENCE</scope>
    <source>
        <strain evidence="1">HHB10654</strain>
    </source>
</reference>
<proteinExistence type="predicted"/>
<evidence type="ECO:0000313" key="1">
    <source>
        <dbReference type="EMBL" id="KAI0057178.1"/>
    </source>
</evidence>
<protein>
    <submittedName>
        <fullName evidence="1">Uncharacterized protein</fullName>
    </submittedName>
</protein>
<dbReference type="Proteomes" id="UP000814140">
    <property type="component" value="Unassembled WGS sequence"/>
</dbReference>
<accession>A0ACB8SL38</accession>
<reference evidence="1" key="1">
    <citation type="submission" date="2021-03" db="EMBL/GenBank/DDBJ databases">
        <authorList>
            <consortium name="DOE Joint Genome Institute"/>
            <person name="Ahrendt S."/>
            <person name="Looney B.P."/>
            <person name="Miyauchi S."/>
            <person name="Morin E."/>
            <person name="Drula E."/>
            <person name="Courty P.E."/>
            <person name="Chicoki N."/>
            <person name="Fauchery L."/>
            <person name="Kohler A."/>
            <person name="Kuo A."/>
            <person name="Labutti K."/>
            <person name="Pangilinan J."/>
            <person name="Lipzen A."/>
            <person name="Riley R."/>
            <person name="Andreopoulos W."/>
            <person name="He G."/>
            <person name="Johnson J."/>
            <person name="Barry K.W."/>
            <person name="Grigoriev I.V."/>
            <person name="Nagy L."/>
            <person name="Hibbett D."/>
            <person name="Henrissat B."/>
            <person name="Matheny P.B."/>
            <person name="Labbe J."/>
            <person name="Martin F."/>
        </authorList>
    </citation>
    <scope>NUCLEOTIDE SEQUENCE</scope>
    <source>
        <strain evidence="1">HHB10654</strain>
    </source>
</reference>